<dbReference type="Gene3D" id="1.10.10.10">
    <property type="entry name" value="Winged helix-like DNA-binding domain superfamily/Winged helix DNA-binding domain"/>
    <property type="match status" value="1"/>
</dbReference>
<dbReference type="InterPro" id="IPR040134">
    <property type="entry name" value="PSMD12/CSN4"/>
</dbReference>
<dbReference type="SUPFAM" id="SSF46785">
    <property type="entry name" value="Winged helix' DNA-binding domain"/>
    <property type="match status" value="1"/>
</dbReference>
<evidence type="ECO:0000313" key="6">
    <source>
        <dbReference type="WBParaSite" id="PSU_v2.g12614.t1"/>
    </source>
</evidence>
<dbReference type="AlphaFoldDB" id="A0A914Y071"/>
<comment type="similarity">
    <text evidence="1">Belongs to the CSN4 family.</text>
</comment>
<dbReference type="Proteomes" id="UP000887577">
    <property type="component" value="Unplaced"/>
</dbReference>
<name>A0A914Y071_9BILA</name>
<dbReference type="SMART" id="SM00088">
    <property type="entry name" value="PINT"/>
    <property type="match status" value="1"/>
</dbReference>
<evidence type="ECO:0000256" key="3">
    <source>
        <dbReference type="ARBA" id="ARBA00022790"/>
    </source>
</evidence>
<reference evidence="6" key="1">
    <citation type="submission" date="2022-11" db="UniProtKB">
        <authorList>
            <consortium name="WormBaseParasite"/>
        </authorList>
    </citation>
    <scope>IDENTIFICATION</scope>
</reference>
<dbReference type="InterPro" id="IPR036390">
    <property type="entry name" value="WH_DNA-bd_sf"/>
</dbReference>
<dbReference type="InterPro" id="IPR000717">
    <property type="entry name" value="PCI_dom"/>
</dbReference>
<dbReference type="GO" id="GO:0008180">
    <property type="term" value="C:COP9 signalosome"/>
    <property type="evidence" value="ECO:0007669"/>
    <property type="project" value="UniProtKB-KW"/>
</dbReference>
<keyword evidence="3" id="KW-0736">Signalosome</keyword>
<organism evidence="5 6">
    <name type="scientific">Panagrolaimus superbus</name>
    <dbReference type="NCBI Taxonomy" id="310955"/>
    <lineage>
        <taxon>Eukaryota</taxon>
        <taxon>Metazoa</taxon>
        <taxon>Ecdysozoa</taxon>
        <taxon>Nematoda</taxon>
        <taxon>Chromadorea</taxon>
        <taxon>Rhabditida</taxon>
        <taxon>Tylenchina</taxon>
        <taxon>Panagrolaimomorpha</taxon>
        <taxon>Panagrolaimoidea</taxon>
        <taxon>Panagrolaimidae</taxon>
        <taxon>Panagrolaimus</taxon>
    </lineage>
</organism>
<evidence type="ECO:0000259" key="4">
    <source>
        <dbReference type="PROSITE" id="PS50250"/>
    </source>
</evidence>
<dbReference type="Pfam" id="PF01399">
    <property type="entry name" value="PCI"/>
    <property type="match status" value="1"/>
</dbReference>
<feature type="domain" description="PCI" evidence="4">
    <location>
        <begin position="1"/>
        <end position="81"/>
    </location>
</feature>
<dbReference type="GO" id="GO:0005829">
    <property type="term" value="C:cytosol"/>
    <property type="evidence" value="ECO:0007669"/>
    <property type="project" value="TreeGrafter"/>
</dbReference>
<evidence type="ECO:0000313" key="5">
    <source>
        <dbReference type="Proteomes" id="UP000887577"/>
    </source>
</evidence>
<dbReference type="PROSITE" id="PS50250">
    <property type="entry name" value="PCI"/>
    <property type="match status" value="1"/>
</dbReference>
<dbReference type="WBParaSite" id="PSU_v2.g12614.t1">
    <property type="protein sequence ID" value="PSU_v2.g12614.t1"/>
    <property type="gene ID" value="PSU_v2.g12614"/>
</dbReference>
<keyword evidence="5" id="KW-1185">Reference proteome</keyword>
<proteinExistence type="inferred from homology"/>
<accession>A0A914Y071</accession>
<evidence type="ECO:0000256" key="2">
    <source>
        <dbReference type="ARBA" id="ARBA00014881"/>
    </source>
</evidence>
<dbReference type="PANTHER" id="PTHR10855:SF2">
    <property type="entry name" value="COP9 SIGNALOSOME COMPLEX SUBUNIT 4"/>
    <property type="match status" value="1"/>
</dbReference>
<protein>
    <recommendedName>
        <fullName evidence="2">COP9 signalosome complex subunit 4</fullName>
    </recommendedName>
</protein>
<dbReference type="InterPro" id="IPR036388">
    <property type="entry name" value="WH-like_DNA-bd_sf"/>
</dbReference>
<dbReference type="PANTHER" id="PTHR10855">
    <property type="entry name" value="26S PROTEASOME NON-ATPASE REGULATORY SUBUNIT 12/COP9 SIGNALOSOME COMPLEX SUBUNIT 4"/>
    <property type="match status" value="1"/>
</dbReference>
<evidence type="ECO:0000256" key="1">
    <source>
        <dbReference type="ARBA" id="ARBA00010417"/>
    </source>
</evidence>
<sequence length="121" mass="13613">MASKTPQQTNGTSKPFNASLEQNIISISKIFDNITFDRIAELVNTDKNSVEKATAEMINNGRLKASLDQAHSLIHFQKSEDVVSIDQQFLCACQEANTIYNRIASTYPEWYAKKFPESVSH</sequence>